<dbReference type="AlphaFoldDB" id="A0A0D2DP75"/>
<reference evidence="2 3" key="1">
    <citation type="submission" date="2015-01" db="EMBL/GenBank/DDBJ databases">
        <title>The Genome Sequence of Fonsecaea pedrosoi CBS 271.37.</title>
        <authorList>
            <consortium name="The Broad Institute Genomics Platform"/>
            <person name="Cuomo C."/>
            <person name="de Hoog S."/>
            <person name="Gorbushina A."/>
            <person name="Stielow B."/>
            <person name="Teixiera M."/>
            <person name="Abouelleil A."/>
            <person name="Chapman S.B."/>
            <person name="Priest M."/>
            <person name="Young S.K."/>
            <person name="Wortman J."/>
            <person name="Nusbaum C."/>
            <person name="Birren B."/>
        </authorList>
    </citation>
    <scope>NUCLEOTIDE SEQUENCE [LARGE SCALE GENOMIC DNA]</scope>
    <source>
        <strain evidence="2 3">CBS 271.37</strain>
    </source>
</reference>
<evidence type="ECO:0000313" key="2">
    <source>
        <dbReference type="EMBL" id="KIW79531.1"/>
    </source>
</evidence>
<gene>
    <name evidence="2" type="ORF">Z517_06143</name>
</gene>
<feature type="compositionally biased region" description="Polar residues" evidence="1">
    <location>
        <begin position="15"/>
        <end position="26"/>
    </location>
</feature>
<protein>
    <recommendedName>
        <fullName evidence="4">Transcription factor domain-containing protein</fullName>
    </recommendedName>
</protein>
<dbReference type="PANTHER" id="PTHR37540">
    <property type="entry name" value="TRANSCRIPTION FACTOR (ACR-2), PUTATIVE-RELATED-RELATED"/>
    <property type="match status" value="1"/>
</dbReference>
<evidence type="ECO:0000256" key="1">
    <source>
        <dbReference type="SAM" id="MobiDB-lite"/>
    </source>
</evidence>
<dbReference type="VEuPathDB" id="FungiDB:Z517_06143"/>
<proteinExistence type="predicted"/>
<dbReference type="RefSeq" id="XP_013283339.1">
    <property type="nucleotide sequence ID" value="XM_013427885.1"/>
</dbReference>
<accession>A0A0D2DP75</accession>
<dbReference type="Pfam" id="PF11951">
    <property type="entry name" value="Fungal_trans_2"/>
    <property type="match status" value="1"/>
</dbReference>
<dbReference type="PANTHER" id="PTHR37540:SF5">
    <property type="entry name" value="TRANSCRIPTION FACTOR DOMAIN-CONTAINING PROTEIN"/>
    <property type="match status" value="1"/>
</dbReference>
<dbReference type="Proteomes" id="UP000053029">
    <property type="component" value="Unassembled WGS sequence"/>
</dbReference>
<organism evidence="2 3">
    <name type="scientific">Fonsecaea pedrosoi CBS 271.37</name>
    <dbReference type="NCBI Taxonomy" id="1442368"/>
    <lineage>
        <taxon>Eukaryota</taxon>
        <taxon>Fungi</taxon>
        <taxon>Dikarya</taxon>
        <taxon>Ascomycota</taxon>
        <taxon>Pezizomycotina</taxon>
        <taxon>Eurotiomycetes</taxon>
        <taxon>Chaetothyriomycetidae</taxon>
        <taxon>Chaetothyriales</taxon>
        <taxon>Herpotrichiellaceae</taxon>
        <taxon>Fonsecaea</taxon>
    </lineage>
</organism>
<dbReference type="GeneID" id="25305633"/>
<dbReference type="HOGENOM" id="CLU_032227_3_0_1"/>
<dbReference type="STRING" id="1442368.A0A0D2DP75"/>
<name>A0A0D2DP75_9EURO</name>
<dbReference type="EMBL" id="KN846972">
    <property type="protein sequence ID" value="KIW79531.1"/>
    <property type="molecule type" value="Genomic_DNA"/>
</dbReference>
<evidence type="ECO:0008006" key="4">
    <source>
        <dbReference type="Google" id="ProtNLM"/>
    </source>
</evidence>
<feature type="region of interest" description="Disordered" evidence="1">
    <location>
        <begin position="617"/>
        <end position="649"/>
    </location>
</feature>
<dbReference type="InterPro" id="IPR021858">
    <property type="entry name" value="Fun_TF"/>
</dbReference>
<sequence length="649" mass="72682">MDIDSRPPAQAMFTFATNKPRTSSGRNHAYRKIRWKKYDPSKKSPNSAPDQFVQWQPPDATRDEDEEGIIQHKSKPSDAKQNPLAKALVFVSPLEPLPMNGTREDPFLVLPIKSTETVQDTLDYYVTICKGFRNERSVVPGPVNPHLSLLLPYALKHPILFESIISVCRASILISLGRPIWEDYAFVHHRGSAIAGLNERLQSSEATDDAALLTVTMLMTLEYLSGNQQGVIMHCKGLEKMLELRGSLSNDKDDTKTESDWTKFVSHGLVAYKALGSFVTGQPPDLPRDSVGYLRETFQELNLDQPLTYPETPFPPDLCIILARLPLGLSELCVASRISVQMIKLLASISAATTLLATETVSYENLLDRTWTPPSELPLPDSSQYDEEWKQTMIQTILSSLQRMSLTSTCPLEYYLTMGLLAYIFQLRGLAAVNLFYDPILRKFITSLPTHAKPASLQEQNTLVWCSIATAGALALRVVPMPNSHLIMEHVLDLYPQARQWARLEKVLRTFFYTKEIGTHWKRVWQSAMKRREFVIGQQQRKGHYVDPKTDSTVSMDRELHEQTNYSIQGPLDFPDFDMNSEALRAHIRQHIAGAPKTVVEMSQAMGLCPFRPQVSSPFSTGSSASTATATATTTSSPNTNLTPSPKAV</sequence>
<dbReference type="OrthoDB" id="4158087at2759"/>
<feature type="region of interest" description="Disordered" evidence="1">
    <location>
        <begin position="1"/>
        <end position="78"/>
    </location>
</feature>
<evidence type="ECO:0000313" key="3">
    <source>
        <dbReference type="Proteomes" id="UP000053029"/>
    </source>
</evidence>
<keyword evidence="3" id="KW-1185">Reference proteome</keyword>